<keyword evidence="6" id="KW-0598">Phosphotransferase system</keyword>
<dbReference type="GO" id="GO:0009401">
    <property type="term" value="P:phosphoenolpyruvate-dependent sugar phosphotransferase system"/>
    <property type="evidence" value="ECO:0007669"/>
    <property type="project" value="UniProtKB-KW"/>
</dbReference>
<keyword evidence="10" id="KW-1185">Reference proteome</keyword>
<keyword evidence="3" id="KW-0963">Cytoplasm</keyword>
<evidence type="ECO:0000256" key="1">
    <source>
        <dbReference type="ARBA" id="ARBA00004496"/>
    </source>
</evidence>
<evidence type="ECO:0000313" key="9">
    <source>
        <dbReference type="EMBL" id="EGK56909.1"/>
    </source>
</evidence>
<dbReference type="eggNOG" id="COG3444">
    <property type="taxonomic scope" value="Bacteria"/>
</dbReference>
<evidence type="ECO:0000256" key="6">
    <source>
        <dbReference type="ARBA" id="ARBA00022683"/>
    </source>
</evidence>
<protein>
    <submittedName>
        <fullName evidence="9">PTS family mannose porter, IIAB component</fullName>
        <ecNumber evidence="9">2.7.1.-</ecNumber>
        <ecNumber evidence="9">2.7.1.69</ecNumber>
    </submittedName>
</protein>
<organism evidence="9 10">
    <name type="scientific">Centipeda periodontii DSM 2778</name>
    <dbReference type="NCBI Taxonomy" id="888060"/>
    <lineage>
        <taxon>Bacteria</taxon>
        <taxon>Bacillati</taxon>
        <taxon>Bacillota</taxon>
        <taxon>Negativicutes</taxon>
        <taxon>Selenomonadales</taxon>
        <taxon>Selenomonadaceae</taxon>
        <taxon>Centipeda</taxon>
    </lineage>
</organism>
<dbReference type="EC" id="2.7.1.69" evidence="9"/>
<feature type="domain" description="PTS EIIB type-4" evidence="8">
    <location>
        <begin position="24"/>
        <end position="188"/>
    </location>
</feature>
<accession>F5RQI6</accession>
<evidence type="ECO:0000256" key="5">
    <source>
        <dbReference type="ARBA" id="ARBA00022679"/>
    </source>
</evidence>
<dbReference type="EC" id="2.7.1.-" evidence="9"/>
<evidence type="ECO:0000256" key="2">
    <source>
        <dbReference type="ARBA" id="ARBA00022448"/>
    </source>
</evidence>
<dbReference type="HOGENOM" id="CLU_116175_1_0_9"/>
<sequence>MTIFLFLIQYNQSNDSFFRMKGDFIMEIAFCRIDDRLIHGQVATVWTKMTGCNRIMCVNDDVAQDEMRKKLLIQVAPPGIKAYVIPVDKAVVAYKDPKYDSFKTLFLFTNPTDVVRAVKGGIPFKSVNLGGKCFKDGDTMISQAVAVNDEDVKAIKELLDMGIEVEIRKLWNEPKGDVMAALKAKGLA</sequence>
<evidence type="ECO:0000256" key="7">
    <source>
        <dbReference type="ARBA" id="ARBA00022777"/>
    </source>
</evidence>
<dbReference type="GO" id="GO:0005737">
    <property type="term" value="C:cytoplasm"/>
    <property type="evidence" value="ECO:0007669"/>
    <property type="project" value="UniProtKB-SubCell"/>
</dbReference>
<evidence type="ECO:0000313" key="10">
    <source>
        <dbReference type="Proteomes" id="UP000004067"/>
    </source>
</evidence>
<keyword evidence="5 9" id="KW-0808">Transferase</keyword>
<dbReference type="Proteomes" id="UP000004067">
    <property type="component" value="Unassembled WGS sequence"/>
</dbReference>
<dbReference type="Gene3D" id="3.40.35.10">
    <property type="entry name" value="Phosphotransferase system, sorbose subfamily IIB component"/>
    <property type="match status" value="1"/>
</dbReference>
<evidence type="ECO:0000256" key="3">
    <source>
        <dbReference type="ARBA" id="ARBA00022490"/>
    </source>
</evidence>
<reference evidence="9 10" key="1">
    <citation type="submission" date="2011-04" db="EMBL/GenBank/DDBJ databases">
        <authorList>
            <person name="Muzny D."/>
            <person name="Qin X."/>
            <person name="Deng J."/>
            <person name="Jiang H."/>
            <person name="Liu Y."/>
            <person name="Qu J."/>
            <person name="Song X.-Z."/>
            <person name="Zhang L."/>
            <person name="Thornton R."/>
            <person name="Coyle M."/>
            <person name="Francisco L."/>
            <person name="Jackson L."/>
            <person name="Javaid M."/>
            <person name="Korchina V."/>
            <person name="Kovar C."/>
            <person name="Mata R."/>
            <person name="Mathew T."/>
            <person name="Ngo R."/>
            <person name="Nguyen L."/>
            <person name="Nguyen N."/>
            <person name="Okwuonu G."/>
            <person name="Ongeri F."/>
            <person name="Pham C."/>
            <person name="Simmons D."/>
            <person name="Wilczek-Boney K."/>
            <person name="Hale W."/>
            <person name="Jakkamsetti A."/>
            <person name="Pham P."/>
            <person name="Ruth R."/>
            <person name="San Lucas F."/>
            <person name="Warren J."/>
            <person name="Zhang J."/>
            <person name="Zhao Z."/>
            <person name="Zhou C."/>
            <person name="Zhu D."/>
            <person name="Lee S."/>
            <person name="Bess C."/>
            <person name="Blankenburg K."/>
            <person name="Forbes L."/>
            <person name="Fu Q."/>
            <person name="Gubbala S."/>
            <person name="Hirani K."/>
            <person name="Jayaseelan J.C."/>
            <person name="Lara F."/>
            <person name="Munidasa M."/>
            <person name="Palculict T."/>
            <person name="Patil S."/>
            <person name="Pu L.-L."/>
            <person name="Saada N."/>
            <person name="Tang L."/>
            <person name="Weissenberger G."/>
            <person name="Zhu Y."/>
            <person name="Hemphill L."/>
            <person name="Shang Y."/>
            <person name="Youmans B."/>
            <person name="Ayvaz T."/>
            <person name="Ross M."/>
            <person name="Santibanez J."/>
            <person name="Aqrawi P."/>
            <person name="Gross S."/>
            <person name="Joshi V."/>
            <person name="Fowler G."/>
            <person name="Nazareth L."/>
            <person name="Reid J."/>
            <person name="Worley K."/>
            <person name="Petrosino J."/>
            <person name="Highlander S."/>
            <person name="Gibbs R."/>
        </authorList>
    </citation>
    <scope>NUCLEOTIDE SEQUENCE [LARGE SCALE GENOMIC DNA]</scope>
    <source>
        <strain evidence="9 10">DSM 2778</strain>
    </source>
</reference>
<dbReference type="InterPro" id="IPR036667">
    <property type="entry name" value="PTS_IIB_sorbose-sp_sf"/>
</dbReference>
<evidence type="ECO:0000259" key="8">
    <source>
        <dbReference type="PROSITE" id="PS51101"/>
    </source>
</evidence>
<keyword evidence="7" id="KW-0418">Kinase</keyword>
<comment type="subcellular location">
    <subcellularLocation>
        <location evidence="1">Cytoplasm</location>
    </subcellularLocation>
</comment>
<dbReference type="GO" id="GO:0016301">
    <property type="term" value="F:kinase activity"/>
    <property type="evidence" value="ECO:0007669"/>
    <property type="project" value="UniProtKB-KW"/>
</dbReference>
<name>F5RQI6_9FIRM</name>
<dbReference type="InterPro" id="IPR004720">
    <property type="entry name" value="PTS_IIB_sorbose-sp"/>
</dbReference>
<dbReference type="Pfam" id="PF03830">
    <property type="entry name" value="PTSIIB_sorb"/>
    <property type="match status" value="1"/>
</dbReference>
<dbReference type="SUPFAM" id="SSF52728">
    <property type="entry name" value="PTS IIb component"/>
    <property type="match status" value="1"/>
</dbReference>
<keyword evidence="2" id="KW-0813">Transport</keyword>
<dbReference type="PROSITE" id="PS51101">
    <property type="entry name" value="PTS_EIIB_TYPE_4"/>
    <property type="match status" value="1"/>
</dbReference>
<dbReference type="GO" id="GO:0008982">
    <property type="term" value="F:protein-N(PI)-phosphohistidine-sugar phosphotransferase activity"/>
    <property type="evidence" value="ECO:0007669"/>
    <property type="project" value="InterPro"/>
</dbReference>
<evidence type="ECO:0000256" key="4">
    <source>
        <dbReference type="ARBA" id="ARBA00022597"/>
    </source>
</evidence>
<proteinExistence type="predicted"/>
<dbReference type="STRING" id="888060.HMPREF9081_2522"/>
<keyword evidence="4" id="KW-0762">Sugar transport</keyword>
<dbReference type="EMBL" id="AFHQ01000061">
    <property type="protein sequence ID" value="EGK56909.1"/>
    <property type="molecule type" value="Genomic_DNA"/>
</dbReference>
<comment type="caution">
    <text evidence="9">The sequence shown here is derived from an EMBL/GenBank/DDBJ whole genome shotgun (WGS) entry which is preliminary data.</text>
</comment>
<gene>
    <name evidence="9" type="primary">manX</name>
    <name evidence="9" type="ORF">HMPREF9081_2522</name>
</gene>
<dbReference type="CDD" id="cd00001">
    <property type="entry name" value="PTS_IIB_man"/>
    <property type="match status" value="1"/>
</dbReference>
<dbReference type="AlphaFoldDB" id="F5RQI6"/>